<evidence type="ECO:0000256" key="5">
    <source>
        <dbReference type="SAM" id="MobiDB-lite"/>
    </source>
</evidence>
<keyword evidence="1" id="KW-0805">Transcription regulation</keyword>
<dbReference type="EMBL" id="BSYB01000045">
    <property type="protein sequence ID" value="GMG51024.1"/>
    <property type="molecule type" value="Genomic_DNA"/>
</dbReference>
<evidence type="ECO:0000256" key="4">
    <source>
        <dbReference type="ARBA" id="ARBA00023242"/>
    </source>
</evidence>
<proteinExistence type="predicted"/>
<evidence type="ECO:0000259" key="6">
    <source>
        <dbReference type="PROSITE" id="PS50048"/>
    </source>
</evidence>
<dbReference type="PROSITE" id="PS50048">
    <property type="entry name" value="ZN2_CY6_FUNGAL_2"/>
    <property type="match status" value="1"/>
</dbReference>
<evidence type="ECO:0000313" key="7">
    <source>
        <dbReference type="EMBL" id="GMG51024.1"/>
    </source>
</evidence>
<reference evidence="7" key="1">
    <citation type="submission" date="2023-04" db="EMBL/GenBank/DDBJ databases">
        <title>Aspergillus oryzae var. brunneus NBRC 4377.</title>
        <authorList>
            <person name="Ichikawa N."/>
            <person name="Sato H."/>
            <person name="Tonouchi N."/>
        </authorList>
    </citation>
    <scope>NUCLEOTIDE SEQUENCE</scope>
    <source>
        <strain evidence="7">NBRC 4377</strain>
    </source>
</reference>
<dbReference type="Pfam" id="PF11951">
    <property type="entry name" value="Fungal_trans_2"/>
    <property type="match status" value="1"/>
</dbReference>
<sequence length="461" mass="52886">MPTVDPQIFRRFKLDSAPKRRAQPQFSPTGRPIKQSRKTHTKSRNGCATCKRNRVKCDEGRPICGRCSKRQESCVYEEKPSPELRDKVGLQEIVFCDQLLDNRAEHERLEWRIETDLTYSLINNILNTGSPHRPPRGTNIPAAAMTPSTHLTQHLPKCIDMSFQSYPGCKLFHRFVLPNCAATPALMHGLLALSARQLQHLQPSCRLHERAYLFHTQVATRLLNQELTQATIAAKNLDFIFATCLLINMISFATDETIPSNSWLFMSDSVSIDNALNWFMVQQGMGYLSKILNRNPNGSVWNTELDADTSCNPQFVIKDDLPSYSDLELIPQTLAEICCITADNTPDNNSYYTPLVLLSRAFRIKSVGFGNLNSYLSFGPHVTQSYRLLLRQKDERALLLFMLWLMLFEEETCWWIGARTRNEYTAVLWLLSRSEDQRIREVARFLSDRMLQCSWLCVLVV</sequence>
<gene>
    <name evidence="7" type="ORF">Aory05_000951000</name>
</gene>
<dbReference type="Proteomes" id="UP001165189">
    <property type="component" value="Unassembled WGS sequence"/>
</dbReference>
<dbReference type="InterPro" id="IPR021858">
    <property type="entry name" value="Fun_TF"/>
</dbReference>
<dbReference type="CDD" id="cd00067">
    <property type="entry name" value="GAL4"/>
    <property type="match status" value="1"/>
</dbReference>
<keyword evidence="8" id="KW-1185">Reference proteome</keyword>
<keyword evidence="3" id="KW-0804">Transcription</keyword>
<comment type="caution">
    <text evidence="7">The sequence shown here is derived from an EMBL/GenBank/DDBJ whole genome shotgun (WGS) entry which is preliminary data.</text>
</comment>
<dbReference type="PANTHER" id="PTHR47784:SF9">
    <property type="entry name" value="ZN(II)2CYS6 TRANSCRIPTION FACTOR (EUROFUNG)"/>
    <property type="match status" value="1"/>
</dbReference>
<organism evidence="7 8">
    <name type="scientific">Aspergillus oryzae var. brunneus</name>
    <dbReference type="NCBI Taxonomy" id="332754"/>
    <lineage>
        <taxon>Eukaryota</taxon>
        <taxon>Fungi</taxon>
        <taxon>Dikarya</taxon>
        <taxon>Ascomycota</taxon>
        <taxon>Pezizomycotina</taxon>
        <taxon>Eurotiomycetes</taxon>
        <taxon>Eurotiomycetidae</taxon>
        <taxon>Eurotiales</taxon>
        <taxon>Aspergillaceae</taxon>
        <taxon>Aspergillus</taxon>
        <taxon>Aspergillus subgen. Circumdati</taxon>
    </lineage>
</organism>
<feature type="domain" description="Zn(2)-C6 fungal-type" evidence="6">
    <location>
        <begin position="46"/>
        <end position="76"/>
    </location>
</feature>
<dbReference type="InterPro" id="IPR001138">
    <property type="entry name" value="Zn2Cys6_DnaBD"/>
</dbReference>
<keyword evidence="4" id="KW-0539">Nucleus</keyword>
<protein>
    <submittedName>
        <fullName evidence="7">Unnamed protein product</fullName>
    </submittedName>
</protein>
<feature type="region of interest" description="Disordered" evidence="5">
    <location>
        <begin position="17"/>
        <end position="44"/>
    </location>
</feature>
<feature type="compositionally biased region" description="Basic residues" evidence="5">
    <location>
        <begin position="34"/>
        <end position="43"/>
    </location>
</feature>
<evidence type="ECO:0000313" key="8">
    <source>
        <dbReference type="Proteomes" id="UP001165189"/>
    </source>
</evidence>
<evidence type="ECO:0000256" key="1">
    <source>
        <dbReference type="ARBA" id="ARBA00023015"/>
    </source>
</evidence>
<keyword evidence="2" id="KW-0238">DNA-binding</keyword>
<evidence type="ECO:0000256" key="3">
    <source>
        <dbReference type="ARBA" id="ARBA00023163"/>
    </source>
</evidence>
<dbReference type="PANTHER" id="PTHR47784">
    <property type="entry name" value="STEROL UPTAKE CONTROL PROTEIN 2"/>
    <property type="match status" value="1"/>
</dbReference>
<accession>A0ABQ6KZZ5</accession>
<dbReference type="Pfam" id="PF00172">
    <property type="entry name" value="Zn_clus"/>
    <property type="match status" value="1"/>
</dbReference>
<dbReference type="SUPFAM" id="SSF57701">
    <property type="entry name" value="Zn2/Cys6 DNA-binding domain"/>
    <property type="match status" value="1"/>
</dbReference>
<dbReference type="InterPro" id="IPR036864">
    <property type="entry name" value="Zn2-C6_fun-type_DNA-bd_sf"/>
</dbReference>
<name>A0ABQ6KZZ5_ASPOZ</name>
<dbReference type="PROSITE" id="PS00463">
    <property type="entry name" value="ZN2_CY6_FUNGAL_1"/>
    <property type="match status" value="1"/>
</dbReference>
<evidence type="ECO:0000256" key="2">
    <source>
        <dbReference type="ARBA" id="ARBA00023125"/>
    </source>
</evidence>
<dbReference type="InterPro" id="IPR053157">
    <property type="entry name" value="Sterol_Uptake_Regulator"/>
</dbReference>
<dbReference type="Gene3D" id="4.10.240.10">
    <property type="entry name" value="Zn(2)-C6 fungal-type DNA-binding domain"/>
    <property type="match status" value="1"/>
</dbReference>
<dbReference type="SMART" id="SM00066">
    <property type="entry name" value="GAL4"/>
    <property type="match status" value="1"/>
</dbReference>